<feature type="transmembrane region" description="Helical" evidence="1">
    <location>
        <begin position="34"/>
        <end position="52"/>
    </location>
</feature>
<dbReference type="Proteomes" id="UP001234495">
    <property type="component" value="Unassembled WGS sequence"/>
</dbReference>
<organism evidence="2 3">
    <name type="scientific">Metabacillus malikii</name>
    <dbReference type="NCBI Taxonomy" id="1504265"/>
    <lineage>
        <taxon>Bacteria</taxon>
        <taxon>Bacillati</taxon>
        <taxon>Bacillota</taxon>
        <taxon>Bacilli</taxon>
        <taxon>Bacillales</taxon>
        <taxon>Bacillaceae</taxon>
        <taxon>Metabacillus</taxon>
    </lineage>
</organism>
<gene>
    <name evidence="2" type="ORF">J2S19_000358</name>
</gene>
<evidence type="ECO:0000313" key="3">
    <source>
        <dbReference type="Proteomes" id="UP001234495"/>
    </source>
</evidence>
<comment type="caution">
    <text evidence="2">The sequence shown here is derived from an EMBL/GenBank/DDBJ whole genome shotgun (WGS) entry which is preliminary data.</text>
</comment>
<protein>
    <submittedName>
        <fullName evidence="2">Uncharacterized protein</fullName>
    </submittedName>
</protein>
<evidence type="ECO:0000256" key="1">
    <source>
        <dbReference type="SAM" id="Phobius"/>
    </source>
</evidence>
<evidence type="ECO:0000313" key="2">
    <source>
        <dbReference type="EMBL" id="MDQ0229108.1"/>
    </source>
</evidence>
<keyword evidence="1" id="KW-0472">Membrane</keyword>
<accession>A0ABT9ZA39</accession>
<sequence>MVIIIPLLFILILECVIEPFFNMRKRTIAKFGELQTGFALIFITFSIWYFLTAQFPEVDARMFTFSCIGMLVYFIPRKYEYAKKTSQE</sequence>
<keyword evidence="3" id="KW-1185">Reference proteome</keyword>
<name>A0ABT9ZA39_9BACI</name>
<feature type="transmembrane region" description="Helical" evidence="1">
    <location>
        <begin position="58"/>
        <end position="75"/>
    </location>
</feature>
<proteinExistence type="predicted"/>
<keyword evidence="1" id="KW-1133">Transmembrane helix</keyword>
<feature type="transmembrane region" description="Helical" evidence="1">
    <location>
        <begin position="6"/>
        <end position="22"/>
    </location>
</feature>
<reference evidence="2 3" key="1">
    <citation type="submission" date="2023-07" db="EMBL/GenBank/DDBJ databases">
        <title>Genomic Encyclopedia of Type Strains, Phase IV (KMG-IV): sequencing the most valuable type-strain genomes for metagenomic binning, comparative biology and taxonomic classification.</title>
        <authorList>
            <person name="Goeker M."/>
        </authorList>
    </citation>
    <scope>NUCLEOTIDE SEQUENCE [LARGE SCALE GENOMIC DNA]</scope>
    <source>
        <strain evidence="2 3">DSM 29005</strain>
    </source>
</reference>
<dbReference type="EMBL" id="JAUSUD010000001">
    <property type="protein sequence ID" value="MDQ0229108.1"/>
    <property type="molecule type" value="Genomic_DNA"/>
</dbReference>
<keyword evidence="1" id="KW-0812">Transmembrane</keyword>
<dbReference type="RefSeq" id="WP_307336256.1">
    <property type="nucleotide sequence ID" value="NZ_JAUSUD010000001.1"/>
</dbReference>